<evidence type="ECO:0000256" key="9">
    <source>
        <dbReference type="ARBA" id="ARBA00023136"/>
    </source>
</evidence>
<keyword evidence="10 11" id="KW-0066">ATP synthesis</keyword>
<evidence type="ECO:0000256" key="12">
    <source>
        <dbReference type="RuleBase" id="RU000483"/>
    </source>
</evidence>
<evidence type="ECO:0000256" key="2">
    <source>
        <dbReference type="ARBA" id="ARBA00006810"/>
    </source>
</evidence>
<evidence type="ECO:0000256" key="10">
    <source>
        <dbReference type="ARBA" id="ARBA00023310"/>
    </source>
</evidence>
<keyword evidence="3 11" id="KW-0813">Transport</keyword>
<keyword evidence="6 11" id="KW-0375">Hydrogen ion transport</keyword>
<name>A0ABV9DC38_9MICO</name>
<evidence type="ECO:0000256" key="11">
    <source>
        <dbReference type="HAMAP-Rule" id="MF_01393"/>
    </source>
</evidence>
<protein>
    <recommendedName>
        <fullName evidence="11 12">ATP synthase subunit a</fullName>
    </recommendedName>
    <alternativeName>
        <fullName evidence="11">ATP synthase F0 sector subunit a</fullName>
    </alternativeName>
    <alternativeName>
        <fullName evidence="11">F-ATPase subunit 6</fullName>
    </alternativeName>
</protein>
<comment type="subcellular location">
    <subcellularLocation>
        <location evidence="11 12">Cell membrane</location>
        <topology evidence="11 12">Multi-pass membrane protein</topology>
    </subcellularLocation>
    <subcellularLocation>
        <location evidence="1">Membrane</location>
        <topology evidence="1">Multi-pass membrane protein</topology>
    </subcellularLocation>
</comment>
<dbReference type="Gene3D" id="1.20.120.220">
    <property type="entry name" value="ATP synthase, F0 complex, subunit A"/>
    <property type="match status" value="1"/>
</dbReference>
<dbReference type="Pfam" id="PF00119">
    <property type="entry name" value="ATP-synt_A"/>
    <property type="match status" value="1"/>
</dbReference>
<feature type="chain" id="PRO_5045220185" description="ATP synthase subunit a" evidence="13">
    <location>
        <begin position="26"/>
        <end position="288"/>
    </location>
</feature>
<dbReference type="Proteomes" id="UP001595955">
    <property type="component" value="Unassembled WGS sequence"/>
</dbReference>
<keyword evidence="13" id="KW-0732">Signal</keyword>
<comment type="function">
    <text evidence="11 12">Key component of the proton channel; it plays a direct role in the translocation of protons across the membrane.</text>
</comment>
<dbReference type="PRINTS" id="PR00123">
    <property type="entry name" value="ATPASEA"/>
</dbReference>
<feature type="transmembrane region" description="Helical" evidence="11">
    <location>
        <begin position="122"/>
        <end position="142"/>
    </location>
</feature>
<feature type="transmembrane region" description="Helical" evidence="11">
    <location>
        <begin position="148"/>
        <end position="169"/>
    </location>
</feature>
<reference evidence="15" key="1">
    <citation type="journal article" date="2019" name="Int. J. Syst. Evol. Microbiol.">
        <title>The Global Catalogue of Microorganisms (GCM) 10K type strain sequencing project: providing services to taxonomists for standard genome sequencing and annotation.</title>
        <authorList>
            <consortium name="The Broad Institute Genomics Platform"/>
            <consortium name="The Broad Institute Genome Sequencing Center for Infectious Disease"/>
            <person name="Wu L."/>
            <person name="Ma J."/>
        </authorList>
    </citation>
    <scope>NUCLEOTIDE SEQUENCE [LARGE SCALE GENOMIC DNA]</scope>
    <source>
        <strain evidence="15">JCM 3369</strain>
    </source>
</reference>
<evidence type="ECO:0000256" key="7">
    <source>
        <dbReference type="ARBA" id="ARBA00022989"/>
    </source>
</evidence>
<dbReference type="PANTHER" id="PTHR11410:SF0">
    <property type="entry name" value="ATP SYNTHASE SUBUNIT A"/>
    <property type="match status" value="1"/>
</dbReference>
<organism evidence="14 15">
    <name type="scientific">Georgenia faecalis</name>
    <dbReference type="NCBI Taxonomy" id="2483799"/>
    <lineage>
        <taxon>Bacteria</taxon>
        <taxon>Bacillati</taxon>
        <taxon>Actinomycetota</taxon>
        <taxon>Actinomycetes</taxon>
        <taxon>Micrococcales</taxon>
        <taxon>Bogoriellaceae</taxon>
        <taxon>Georgenia</taxon>
    </lineage>
</organism>
<keyword evidence="11" id="KW-1003">Cell membrane</keyword>
<feature type="transmembrane region" description="Helical" evidence="11">
    <location>
        <begin position="62"/>
        <end position="81"/>
    </location>
</feature>
<comment type="similarity">
    <text evidence="2 11 12">Belongs to the ATPase A chain family.</text>
</comment>
<accession>A0ABV9DC38</accession>
<keyword evidence="4 11" id="KW-0138">CF(0)</keyword>
<keyword evidence="7 11" id="KW-1133">Transmembrane helix</keyword>
<keyword evidence="15" id="KW-1185">Reference proteome</keyword>
<dbReference type="CDD" id="cd00310">
    <property type="entry name" value="ATP-synt_Fo_a_6"/>
    <property type="match status" value="1"/>
</dbReference>
<gene>
    <name evidence="11 14" type="primary">atpB</name>
    <name evidence="14" type="ORF">ACFO3F_11995</name>
</gene>
<keyword evidence="5 11" id="KW-0812">Transmembrane</keyword>
<evidence type="ECO:0000256" key="1">
    <source>
        <dbReference type="ARBA" id="ARBA00004141"/>
    </source>
</evidence>
<dbReference type="NCBIfam" id="TIGR01131">
    <property type="entry name" value="ATP_synt_6_or_A"/>
    <property type="match status" value="1"/>
</dbReference>
<evidence type="ECO:0000313" key="14">
    <source>
        <dbReference type="EMBL" id="MFC4555972.1"/>
    </source>
</evidence>
<dbReference type="SUPFAM" id="SSF81336">
    <property type="entry name" value="F1F0 ATP synthase subunit A"/>
    <property type="match status" value="1"/>
</dbReference>
<dbReference type="InterPro" id="IPR000568">
    <property type="entry name" value="ATP_synth_F0_asu"/>
</dbReference>
<proteinExistence type="inferred from homology"/>
<sequence length="288" mass="31143">MARLGRARRTALTLGVVLFATLVLAATTRAAEEDSGFHAPSLADFFPAPILFEGTLFEFNRITLVRVIAALVLLALFLLAVRRPRLVPGRAQSVAEMGLEFVRNSIATEVLGKELGRRYTPLLFVMFFGILALNITGIIPFLNIAGTSVIGMPLVFAIVAFVAFVGAGIKAHGAWGYLKTTLFPPGVPWPIYIILAPIEFLSTFILRPATLTIRLLANMVSGHLLLVLCFSATHFLFLQTTGILSGMGALTLAAGFAFTLFEIFIAALQAYIFALLTAVYINLSVESH</sequence>
<keyword evidence="9 11" id="KW-0472">Membrane</keyword>
<dbReference type="RefSeq" id="WP_241237130.1">
    <property type="nucleotide sequence ID" value="NZ_CP033325.1"/>
</dbReference>
<dbReference type="InterPro" id="IPR035908">
    <property type="entry name" value="F0_ATP_A_sf"/>
</dbReference>
<evidence type="ECO:0000256" key="6">
    <source>
        <dbReference type="ARBA" id="ARBA00022781"/>
    </source>
</evidence>
<dbReference type="InterPro" id="IPR045083">
    <property type="entry name" value="ATP_synth_F0_asu_bact/mt"/>
</dbReference>
<evidence type="ECO:0000256" key="13">
    <source>
        <dbReference type="SAM" id="SignalP"/>
    </source>
</evidence>
<dbReference type="EMBL" id="JBHSGF010000008">
    <property type="protein sequence ID" value="MFC4555972.1"/>
    <property type="molecule type" value="Genomic_DNA"/>
</dbReference>
<evidence type="ECO:0000256" key="5">
    <source>
        <dbReference type="ARBA" id="ARBA00022692"/>
    </source>
</evidence>
<keyword evidence="8 11" id="KW-0406">Ion transport</keyword>
<feature type="transmembrane region" description="Helical" evidence="11">
    <location>
        <begin position="215"/>
        <end position="238"/>
    </location>
</feature>
<feature type="signal peptide" evidence="13">
    <location>
        <begin position="1"/>
        <end position="25"/>
    </location>
</feature>
<comment type="caution">
    <text evidence="14">The sequence shown here is derived from an EMBL/GenBank/DDBJ whole genome shotgun (WGS) entry which is preliminary data.</text>
</comment>
<feature type="transmembrane region" description="Helical" evidence="11">
    <location>
        <begin position="189"/>
        <end position="209"/>
    </location>
</feature>
<evidence type="ECO:0000256" key="3">
    <source>
        <dbReference type="ARBA" id="ARBA00022448"/>
    </source>
</evidence>
<evidence type="ECO:0000256" key="8">
    <source>
        <dbReference type="ARBA" id="ARBA00023065"/>
    </source>
</evidence>
<evidence type="ECO:0000256" key="4">
    <source>
        <dbReference type="ARBA" id="ARBA00022547"/>
    </source>
</evidence>
<evidence type="ECO:0000313" key="15">
    <source>
        <dbReference type="Proteomes" id="UP001595955"/>
    </source>
</evidence>
<feature type="transmembrane region" description="Helical" evidence="11">
    <location>
        <begin position="250"/>
        <end position="281"/>
    </location>
</feature>
<dbReference type="HAMAP" id="MF_01393">
    <property type="entry name" value="ATP_synth_a_bact"/>
    <property type="match status" value="1"/>
</dbReference>
<dbReference type="PANTHER" id="PTHR11410">
    <property type="entry name" value="ATP SYNTHASE SUBUNIT A"/>
    <property type="match status" value="1"/>
</dbReference>